<dbReference type="PANTHER" id="PTHR22835">
    <property type="entry name" value="ZINC FINGER FYVE DOMAIN CONTAINING PROTEIN"/>
    <property type="match status" value="1"/>
</dbReference>
<dbReference type="OrthoDB" id="631703at2759"/>
<feature type="region of interest" description="Disordered" evidence="5">
    <location>
        <begin position="385"/>
        <end position="404"/>
    </location>
</feature>
<feature type="compositionally biased region" description="Polar residues" evidence="5">
    <location>
        <begin position="395"/>
        <end position="404"/>
    </location>
</feature>
<dbReference type="CDD" id="cd01837">
    <property type="entry name" value="SGNH_plant_lipase_like"/>
    <property type="match status" value="1"/>
</dbReference>
<dbReference type="Proteomes" id="UP000636709">
    <property type="component" value="Unassembled WGS sequence"/>
</dbReference>
<feature type="signal peptide" evidence="6">
    <location>
        <begin position="1"/>
        <end position="27"/>
    </location>
</feature>
<evidence type="ECO:0000256" key="2">
    <source>
        <dbReference type="ARBA" id="ARBA00022729"/>
    </source>
</evidence>
<evidence type="ECO:0000256" key="5">
    <source>
        <dbReference type="SAM" id="MobiDB-lite"/>
    </source>
</evidence>
<comment type="caution">
    <text evidence="7">The sequence shown here is derived from an EMBL/GenBank/DDBJ whole genome shotgun (WGS) entry which is preliminary data.</text>
</comment>
<name>A0A835FBY7_9POAL</name>
<gene>
    <name evidence="7" type="ORF">HU200_014838</name>
</gene>
<dbReference type="EMBL" id="JACEFO010001600">
    <property type="protein sequence ID" value="KAF8733537.1"/>
    <property type="molecule type" value="Genomic_DNA"/>
</dbReference>
<dbReference type="AlphaFoldDB" id="A0A835FBY7"/>
<evidence type="ECO:0000256" key="1">
    <source>
        <dbReference type="ARBA" id="ARBA00008668"/>
    </source>
</evidence>
<dbReference type="InterPro" id="IPR036514">
    <property type="entry name" value="SGNH_hydro_sf"/>
</dbReference>
<comment type="similarity">
    <text evidence="1">Belongs to the 'GDSL' lipolytic enzyme family.</text>
</comment>
<sequence>MTRRLPCAAPPLLLFLVIASSPGPAVSAGSSRRRYDSIFSFGDSFADTGNKPIAFAMYSVPVTVMRPPYGETFFGGRPTGRTTDGRVILDLPKTWGCRSYHRPCWLLTTAAASSATAPTSISAGATTLAAEFYHARGIPSAASKLPINTSLNVQLEWFETLVPSLCATSQDCNELFGKSLFFVGEFGVNDYHLSLKKLSVREVRSLIPHVIETISMAIERLIVKHGAKSLVVPGVIPSGCSPPILTLFADRASPADSDSRTGCLKQINQLGKRHNSLLKAALHDLRARHPHVRIIYADFFGPIMEMIEAPRKFGQKPLGFRQDVLTVCCGGPGRYNYNDSVACGDPDATPCTNPSASLYWDGVHLTEAGYRHVADGWLRSILSSDRGSGGERCQASASTHGSPQ</sequence>
<dbReference type="GO" id="GO:0016788">
    <property type="term" value="F:hydrolase activity, acting on ester bonds"/>
    <property type="evidence" value="ECO:0007669"/>
    <property type="project" value="InterPro"/>
</dbReference>
<evidence type="ECO:0000256" key="6">
    <source>
        <dbReference type="SAM" id="SignalP"/>
    </source>
</evidence>
<dbReference type="PANTHER" id="PTHR22835:SF620">
    <property type="entry name" value="OS01G0223000 PROTEIN"/>
    <property type="match status" value="1"/>
</dbReference>
<dbReference type="SUPFAM" id="SSF52266">
    <property type="entry name" value="SGNH hydrolase"/>
    <property type="match status" value="1"/>
</dbReference>
<evidence type="ECO:0000256" key="4">
    <source>
        <dbReference type="ARBA" id="ARBA00023180"/>
    </source>
</evidence>
<dbReference type="InterPro" id="IPR035669">
    <property type="entry name" value="SGNH_plant_lipase-like"/>
</dbReference>
<organism evidence="7 8">
    <name type="scientific">Digitaria exilis</name>
    <dbReference type="NCBI Taxonomy" id="1010633"/>
    <lineage>
        <taxon>Eukaryota</taxon>
        <taxon>Viridiplantae</taxon>
        <taxon>Streptophyta</taxon>
        <taxon>Embryophyta</taxon>
        <taxon>Tracheophyta</taxon>
        <taxon>Spermatophyta</taxon>
        <taxon>Magnoliopsida</taxon>
        <taxon>Liliopsida</taxon>
        <taxon>Poales</taxon>
        <taxon>Poaceae</taxon>
        <taxon>PACMAD clade</taxon>
        <taxon>Panicoideae</taxon>
        <taxon>Panicodae</taxon>
        <taxon>Paniceae</taxon>
        <taxon>Anthephorinae</taxon>
        <taxon>Digitaria</taxon>
    </lineage>
</organism>
<dbReference type="InterPro" id="IPR001087">
    <property type="entry name" value="GDSL"/>
</dbReference>
<proteinExistence type="inferred from homology"/>
<keyword evidence="2 6" id="KW-0732">Signal</keyword>
<keyword evidence="8" id="KW-1185">Reference proteome</keyword>
<keyword evidence="3" id="KW-0378">Hydrolase</keyword>
<dbReference type="Gene3D" id="3.40.50.1110">
    <property type="entry name" value="SGNH hydrolase"/>
    <property type="match status" value="1"/>
</dbReference>
<feature type="chain" id="PRO_5032670784" description="GDSL esterase/lipase" evidence="6">
    <location>
        <begin position="28"/>
        <end position="404"/>
    </location>
</feature>
<accession>A0A835FBY7</accession>
<dbReference type="Pfam" id="PF00657">
    <property type="entry name" value="Lipase_GDSL"/>
    <property type="match status" value="1"/>
</dbReference>
<evidence type="ECO:0000256" key="3">
    <source>
        <dbReference type="ARBA" id="ARBA00022801"/>
    </source>
</evidence>
<keyword evidence="4" id="KW-0325">Glycoprotein</keyword>
<evidence type="ECO:0000313" key="8">
    <source>
        <dbReference type="Proteomes" id="UP000636709"/>
    </source>
</evidence>
<evidence type="ECO:0000313" key="7">
    <source>
        <dbReference type="EMBL" id="KAF8733537.1"/>
    </source>
</evidence>
<reference evidence="7" key="1">
    <citation type="submission" date="2020-07" db="EMBL/GenBank/DDBJ databases">
        <title>Genome sequence and genetic diversity analysis of an under-domesticated orphan crop, white fonio (Digitaria exilis).</title>
        <authorList>
            <person name="Bennetzen J.L."/>
            <person name="Chen S."/>
            <person name="Ma X."/>
            <person name="Wang X."/>
            <person name="Yssel A.E.J."/>
            <person name="Chaluvadi S.R."/>
            <person name="Johnson M."/>
            <person name="Gangashetty P."/>
            <person name="Hamidou F."/>
            <person name="Sanogo M.D."/>
            <person name="Zwaenepoel A."/>
            <person name="Wallace J."/>
            <person name="Van De Peer Y."/>
            <person name="Van Deynze A."/>
        </authorList>
    </citation>
    <scope>NUCLEOTIDE SEQUENCE</scope>
    <source>
        <tissue evidence="7">Leaves</tissue>
    </source>
</reference>
<evidence type="ECO:0008006" key="9">
    <source>
        <dbReference type="Google" id="ProtNLM"/>
    </source>
</evidence>
<protein>
    <recommendedName>
        <fullName evidence="9">GDSL esterase/lipase</fullName>
    </recommendedName>
</protein>